<accession>A0ACC2E2Y5</accession>
<keyword evidence="2" id="KW-1185">Reference proteome</keyword>
<reference evidence="2" key="1">
    <citation type="journal article" date="2024" name="Proc. Natl. Acad. Sci. U.S.A.">
        <title>Extraordinary preservation of gene collinearity over three hundred million years revealed in homosporous lycophytes.</title>
        <authorList>
            <person name="Li C."/>
            <person name="Wickell D."/>
            <person name="Kuo L.Y."/>
            <person name="Chen X."/>
            <person name="Nie B."/>
            <person name="Liao X."/>
            <person name="Peng D."/>
            <person name="Ji J."/>
            <person name="Jenkins J."/>
            <person name="Williams M."/>
            <person name="Shu S."/>
            <person name="Plott C."/>
            <person name="Barry K."/>
            <person name="Rajasekar S."/>
            <person name="Grimwood J."/>
            <person name="Han X."/>
            <person name="Sun S."/>
            <person name="Hou Z."/>
            <person name="He W."/>
            <person name="Dai G."/>
            <person name="Sun C."/>
            <person name="Schmutz J."/>
            <person name="Leebens-Mack J.H."/>
            <person name="Li F.W."/>
            <person name="Wang L."/>
        </authorList>
    </citation>
    <scope>NUCLEOTIDE SEQUENCE [LARGE SCALE GENOMIC DNA]</scope>
    <source>
        <strain evidence="2">cv. PW_Plant_1</strain>
    </source>
</reference>
<evidence type="ECO:0000313" key="2">
    <source>
        <dbReference type="Proteomes" id="UP001162992"/>
    </source>
</evidence>
<evidence type="ECO:0000313" key="1">
    <source>
        <dbReference type="EMBL" id="KAJ7560881.1"/>
    </source>
</evidence>
<protein>
    <submittedName>
        <fullName evidence="1">Uncharacterized protein</fullName>
    </submittedName>
</protein>
<comment type="caution">
    <text evidence="1">The sequence shown here is derived from an EMBL/GenBank/DDBJ whole genome shotgun (WGS) entry which is preliminary data.</text>
</comment>
<dbReference type="Proteomes" id="UP001162992">
    <property type="component" value="Chromosome 3"/>
</dbReference>
<name>A0ACC2E2Y5_DIPCM</name>
<sequence length="101" mass="11647">MHFKICCSLVILLQEPKLLKQQERLVAYFILYDLYEAEQRSSSPFMSMLVDAAADERVEKLERAFVLSMLRASGGNSKEVCTIFNHYQIASRVVLVNLKEM</sequence>
<dbReference type="EMBL" id="CM055094">
    <property type="protein sequence ID" value="KAJ7560881.1"/>
    <property type="molecule type" value="Genomic_DNA"/>
</dbReference>
<gene>
    <name evidence="1" type="ORF">O6H91_03G004400</name>
</gene>
<organism evidence="1 2">
    <name type="scientific">Diphasiastrum complanatum</name>
    <name type="common">Issler's clubmoss</name>
    <name type="synonym">Lycopodium complanatum</name>
    <dbReference type="NCBI Taxonomy" id="34168"/>
    <lineage>
        <taxon>Eukaryota</taxon>
        <taxon>Viridiplantae</taxon>
        <taxon>Streptophyta</taxon>
        <taxon>Embryophyta</taxon>
        <taxon>Tracheophyta</taxon>
        <taxon>Lycopodiopsida</taxon>
        <taxon>Lycopodiales</taxon>
        <taxon>Lycopodiaceae</taxon>
        <taxon>Lycopodioideae</taxon>
        <taxon>Diphasiastrum</taxon>
    </lineage>
</organism>
<proteinExistence type="predicted"/>